<protein>
    <recommendedName>
        <fullName evidence="3">Secreted protein containing DUF1552</fullName>
    </recommendedName>
</protein>
<keyword evidence="2" id="KW-1185">Reference proteome</keyword>
<evidence type="ECO:0008006" key="3">
    <source>
        <dbReference type="Google" id="ProtNLM"/>
    </source>
</evidence>
<dbReference type="RefSeq" id="WP_146514898.1">
    <property type="nucleotide sequence ID" value="NZ_SJPI01000001.1"/>
</dbReference>
<dbReference type="OrthoDB" id="9146593at2"/>
<gene>
    <name evidence="1" type="ORF">Pla22_25950</name>
</gene>
<evidence type="ECO:0000313" key="2">
    <source>
        <dbReference type="Proteomes" id="UP000316598"/>
    </source>
</evidence>
<dbReference type="Pfam" id="PF07586">
    <property type="entry name" value="HXXSHH"/>
    <property type="match status" value="1"/>
</dbReference>
<dbReference type="AlphaFoldDB" id="A0A5C5WXT6"/>
<comment type="caution">
    <text evidence="1">The sequence shown here is derived from an EMBL/GenBank/DDBJ whole genome shotgun (WGS) entry which is preliminary data.</text>
</comment>
<accession>A0A5C5WXT6</accession>
<dbReference type="Proteomes" id="UP000316598">
    <property type="component" value="Unassembled WGS sequence"/>
</dbReference>
<name>A0A5C5WXT6_9BACT</name>
<dbReference type="InterPro" id="IPR011447">
    <property type="entry name" value="DUF1552"/>
</dbReference>
<sequence>MNANRRRVSRRNCFKAAGVSLSLPFLESLPVHAQKPKRSGKDAEVAYSDQPASSAARLVCIGVALGMYPGEWNPSQEGRDYRAPRLIEPLNELRNDFTLLSNIDHPGVGGGHKGTPAFLSGVYKPEFVGQAIVVRNQITLDQFAAQHLGNGTRFSSLQLSAAELGEFDALSWNEKGTPLPSQSDPSKVFNALFVPDAKDEATAMKLGQSVLDLIHEDATAFQREISRNDRDRMDQYMSSVRDVEKRIQRQLQWTEKPKPHAPPLAERPTTYHENLDLILELAAIALQTDSTRVVSVSLPGQGLPIETNNLRTANYHNLSHHGMAADAVRDLIEVESMHSRSLAKFLKRLKSVRAGDGTLLDHTQVLFGSGLGNASSHSNRDLPVLIAGGGYKHGQHVRLEEGTPLCNLFVTMLQRMGMEVDSFAGSRGNANQWLGV</sequence>
<reference evidence="1 2" key="1">
    <citation type="submission" date="2019-02" db="EMBL/GenBank/DDBJ databases">
        <title>Deep-cultivation of Planctomycetes and their phenomic and genomic characterization uncovers novel biology.</title>
        <authorList>
            <person name="Wiegand S."/>
            <person name="Jogler M."/>
            <person name="Boedeker C."/>
            <person name="Pinto D."/>
            <person name="Vollmers J."/>
            <person name="Rivas-Marin E."/>
            <person name="Kohn T."/>
            <person name="Peeters S.H."/>
            <person name="Heuer A."/>
            <person name="Rast P."/>
            <person name="Oberbeckmann S."/>
            <person name="Bunk B."/>
            <person name="Jeske O."/>
            <person name="Meyerdierks A."/>
            <person name="Storesund J.E."/>
            <person name="Kallscheuer N."/>
            <person name="Luecker S."/>
            <person name="Lage O.M."/>
            <person name="Pohl T."/>
            <person name="Merkel B.J."/>
            <person name="Hornburger P."/>
            <person name="Mueller R.-W."/>
            <person name="Bruemmer F."/>
            <person name="Labrenz M."/>
            <person name="Spormann A.M."/>
            <person name="Op Den Camp H."/>
            <person name="Overmann J."/>
            <person name="Amann R."/>
            <person name="Jetten M.S.M."/>
            <person name="Mascher T."/>
            <person name="Medema M.H."/>
            <person name="Devos D.P."/>
            <person name="Kaster A.-K."/>
            <person name="Ovreas L."/>
            <person name="Rohde M."/>
            <person name="Galperin M.Y."/>
            <person name="Jogler C."/>
        </authorList>
    </citation>
    <scope>NUCLEOTIDE SEQUENCE [LARGE SCALE GENOMIC DNA]</scope>
    <source>
        <strain evidence="1 2">Pla22</strain>
    </source>
</reference>
<organism evidence="1 2">
    <name type="scientific">Rubripirellula amarantea</name>
    <dbReference type="NCBI Taxonomy" id="2527999"/>
    <lineage>
        <taxon>Bacteria</taxon>
        <taxon>Pseudomonadati</taxon>
        <taxon>Planctomycetota</taxon>
        <taxon>Planctomycetia</taxon>
        <taxon>Pirellulales</taxon>
        <taxon>Pirellulaceae</taxon>
        <taxon>Rubripirellula</taxon>
    </lineage>
</organism>
<proteinExistence type="predicted"/>
<dbReference type="EMBL" id="SJPI01000001">
    <property type="protein sequence ID" value="TWT54941.1"/>
    <property type="molecule type" value="Genomic_DNA"/>
</dbReference>
<evidence type="ECO:0000313" key="1">
    <source>
        <dbReference type="EMBL" id="TWT54941.1"/>
    </source>
</evidence>